<feature type="compositionally biased region" description="Low complexity" evidence="13">
    <location>
        <begin position="491"/>
        <end position="522"/>
    </location>
</feature>
<dbReference type="GeneID" id="28723086"/>
<protein>
    <recommendedName>
        <fullName evidence="4">RING-type E3 ubiquitin transferase</fullName>
        <ecNumber evidence="4">2.3.2.27</ecNumber>
    </recommendedName>
</protein>
<comment type="similarity">
    <text evidence="11">Belongs to the ZNF598/HEL2 family.</text>
</comment>
<accession>A0A109UWI9</accession>
<comment type="subcellular location">
    <subcellularLocation>
        <location evidence="2">Cytoplasm</location>
    </subcellularLocation>
</comment>
<keyword evidence="8" id="KW-0479">Metal-binding</keyword>
<dbReference type="Proteomes" id="UP000243052">
    <property type="component" value="Chromosome iii"/>
</dbReference>
<feature type="region of interest" description="Disordered" evidence="13">
    <location>
        <begin position="1"/>
        <end position="38"/>
    </location>
</feature>
<dbReference type="GO" id="GO:0072344">
    <property type="term" value="P:rescue of stalled ribosome"/>
    <property type="evidence" value="ECO:0007669"/>
    <property type="project" value="InterPro"/>
</dbReference>
<dbReference type="PANTHER" id="PTHR22938:SF0">
    <property type="entry name" value="E3 UBIQUITIN-PROTEIN LIGASE ZNF598"/>
    <property type="match status" value="1"/>
</dbReference>
<feature type="domain" description="RING-type" evidence="14">
    <location>
        <begin position="60"/>
        <end position="100"/>
    </location>
</feature>
<comment type="pathway">
    <text evidence="3">Protein modification; protein ubiquitination.</text>
</comment>
<sequence length="630" mass="71157">MSSNNSLSKNKAAFKRNQSGVYQLQGKTKDSKAGSQWKNIKSTGNANKADVDGDNDTINCLICAEPLKFAALSQCNHTTCNVCAFRQRALYEKKACLVCRTENEYLIFTGNLEAKYSDFGDKDIVSTDEKHGVKFTSASAQEATEKLLKYHCPYGDLGTTELKNFKSYSAHLKDVHKRTICTICEEHKKVFPYELQIMSPNQLKAHNISGDKRGFKGHPLCGFCSGQRFYSDDELYIHMRERHEKCHICDQINPSQPQYFRNYDDLFEHFKHAHYVCTVRTCLDSKFVVFREDLDLQAHILKEHANLTGSKGYISVNWDRRYRSELSSNFSANISTAVFGQGSSSSATLGSSSAASQISPDMRQKRMEERARHYLNNSQESMQSFQQINNEYKSGTISATEVLKRYEQLFKDPNSDVFLLINNFAQTFPESSTRYRELNSIYETEQKRRDRILKFPSLSSNPWETAPVVGAGWGGNSSYKAGRASKHNFPSLSEVHPTTSSSSHSVKVKPSPSSLSKISSTPKSRHVVNTRPKANLVPNYLENRTNSAEIKKSSSNSALFPPLTTNTKKKTYKPVNDHLIIDPKTWGQLKDQQTANDETSSSEPNVGSSSDQNGKKRKQKRKEVLFHFGL</sequence>
<dbReference type="OrthoDB" id="3838338at2759"/>
<feature type="compositionally biased region" description="Polar residues" evidence="13">
    <location>
        <begin position="16"/>
        <end position="26"/>
    </location>
</feature>
<reference evidence="15 16" key="1">
    <citation type="submission" date="2016-01" db="EMBL/GenBank/DDBJ databases">
        <title>Genome sequence of the yeast Holleya sinecauda.</title>
        <authorList>
            <person name="Dietrich F.S."/>
        </authorList>
    </citation>
    <scope>NUCLEOTIDE SEQUENCE [LARGE SCALE GENOMIC DNA]</scope>
    <source>
        <strain evidence="15 16">ATCC 58844</strain>
    </source>
</reference>
<dbReference type="SUPFAM" id="SSF57850">
    <property type="entry name" value="RING/U-box"/>
    <property type="match status" value="1"/>
</dbReference>
<keyword evidence="16" id="KW-1185">Reference proteome</keyword>
<feature type="region of interest" description="Disordered" evidence="13">
    <location>
        <begin position="490"/>
        <end position="630"/>
    </location>
</feature>
<evidence type="ECO:0000256" key="12">
    <source>
        <dbReference type="PROSITE-ProRule" id="PRU00175"/>
    </source>
</evidence>
<evidence type="ECO:0000256" key="7">
    <source>
        <dbReference type="ARBA" id="ARBA00022679"/>
    </source>
</evidence>
<name>A0A109UWI9_9SACH</name>
<evidence type="ECO:0000313" key="16">
    <source>
        <dbReference type="Proteomes" id="UP000243052"/>
    </source>
</evidence>
<dbReference type="Pfam" id="PF23230">
    <property type="entry name" value="zf-C2H2_13"/>
    <property type="match status" value="1"/>
</dbReference>
<dbReference type="EC" id="2.3.2.27" evidence="4"/>
<feature type="compositionally biased region" description="Polar residues" evidence="13">
    <location>
        <begin position="590"/>
        <end position="612"/>
    </location>
</feature>
<evidence type="ECO:0000313" key="15">
    <source>
        <dbReference type="EMBL" id="AMD19866.1"/>
    </source>
</evidence>
<evidence type="ECO:0000256" key="10">
    <source>
        <dbReference type="ARBA" id="ARBA00022833"/>
    </source>
</evidence>
<evidence type="ECO:0000256" key="4">
    <source>
        <dbReference type="ARBA" id="ARBA00012483"/>
    </source>
</evidence>
<dbReference type="Pfam" id="PF23202">
    <property type="entry name" value="PAH_ZNF598"/>
    <property type="match status" value="1"/>
</dbReference>
<dbReference type="PROSITE" id="PS50089">
    <property type="entry name" value="ZF_RING_2"/>
    <property type="match status" value="1"/>
</dbReference>
<feature type="compositionally biased region" description="Low complexity" evidence="13">
    <location>
        <begin position="344"/>
        <end position="356"/>
    </location>
</feature>
<evidence type="ECO:0000256" key="13">
    <source>
        <dbReference type="SAM" id="MobiDB-lite"/>
    </source>
</evidence>
<dbReference type="InterPro" id="IPR001841">
    <property type="entry name" value="Znf_RING"/>
</dbReference>
<evidence type="ECO:0000259" key="14">
    <source>
        <dbReference type="PROSITE" id="PS50089"/>
    </source>
</evidence>
<dbReference type="Pfam" id="PF25447">
    <property type="entry name" value="RING_ZNF598"/>
    <property type="match status" value="1"/>
</dbReference>
<keyword evidence="6" id="KW-0597">Phosphoprotein</keyword>
<evidence type="ECO:0000256" key="9">
    <source>
        <dbReference type="ARBA" id="ARBA00022771"/>
    </source>
</evidence>
<keyword evidence="10" id="KW-0862">Zinc</keyword>
<dbReference type="InterPro" id="IPR056437">
    <property type="entry name" value="Znf-C2H2_ZNF598/HEL2"/>
</dbReference>
<dbReference type="GO" id="GO:0008270">
    <property type="term" value="F:zinc ion binding"/>
    <property type="evidence" value="ECO:0007669"/>
    <property type="project" value="UniProtKB-KW"/>
</dbReference>
<proteinExistence type="inferred from homology"/>
<dbReference type="InterPro" id="IPR044288">
    <property type="entry name" value="ZNF598/HEL2"/>
</dbReference>
<dbReference type="GO" id="GO:0061630">
    <property type="term" value="F:ubiquitin protein ligase activity"/>
    <property type="evidence" value="ECO:0007669"/>
    <property type="project" value="UniProtKB-EC"/>
</dbReference>
<keyword evidence="5" id="KW-0963">Cytoplasm</keyword>
<dbReference type="EMBL" id="CP014243">
    <property type="protein sequence ID" value="AMD19866.1"/>
    <property type="molecule type" value="Genomic_DNA"/>
</dbReference>
<keyword evidence="7" id="KW-0808">Transferase</keyword>
<dbReference type="GO" id="GO:0016567">
    <property type="term" value="P:protein ubiquitination"/>
    <property type="evidence" value="ECO:0007669"/>
    <property type="project" value="TreeGrafter"/>
</dbReference>
<dbReference type="InterPro" id="IPR013087">
    <property type="entry name" value="Znf_C2H2_type"/>
</dbReference>
<organism evidence="15 16">
    <name type="scientific">Eremothecium sinecaudum</name>
    <dbReference type="NCBI Taxonomy" id="45286"/>
    <lineage>
        <taxon>Eukaryota</taxon>
        <taxon>Fungi</taxon>
        <taxon>Dikarya</taxon>
        <taxon>Ascomycota</taxon>
        <taxon>Saccharomycotina</taxon>
        <taxon>Saccharomycetes</taxon>
        <taxon>Saccharomycetales</taxon>
        <taxon>Saccharomycetaceae</taxon>
        <taxon>Eremothecium</taxon>
    </lineage>
</organism>
<dbReference type="Gene3D" id="3.30.40.10">
    <property type="entry name" value="Zinc/RING finger domain, C3HC4 (zinc finger)"/>
    <property type="match status" value="1"/>
</dbReference>
<evidence type="ECO:0000256" key="5">
    <source>
        <dbReference type="ARBA" id="ARBA00022490"/>
    </source>
</evidence>
<keyword evidence="9 12" id="KW-0863">Zinc-finger</keyword>
<feature type="compositionally biased region" description="Polar residues" evidence="13">
    <location>
        <begin position="542"/>
        <end position="566"/>
    </location>
</feature>
<dbReference type="InterPro" id="IPR013083">
    <property type="entry name" value="Znf_RING/FYVE/PHD"/>
</dbReference>
<dbReference type="CDD" id="cd16615">
    <property type="entry name" value="RING-HC_ZNF598"/>
    <property type="match status" value="1"/>
</dbReference>
<evidence type="ECO:0000256" key="6">
    <source>
        <dbReference type="ARBA" id="ARBA00022553"/>
    </source>
</evidence>
<comment type="catalytic activity">
    <reaction evidence="1">
        <text>S-ubiquitinyl-[E2 ubiquitin-conjugating enzyme]-L-cysteine + [acceptor protein]-L-lysine = [E2 ubiquitin-conjugating enzyme]-L-cysteine + N(6)-ubiquitinyl-[acceptor protein]-L-lysine.</text>
        <dbReference type="EC" id="2.3.2.27"/>
    </reaction>
</comment>
<dbReference type="STRING" id="45286.A0A109UWI9"/>
<evidence type="ECO:0000256" key="1">
    <source>
        <dbReference type="ARBA" id="ARBA00000900"/>
    </source>
</evidence>
<dbReference type="SMART" id="SM00355">
    <property type="entry name" value="ZnF_C2H2"/>
    <property type="match status" value="4"/>
</dbReference>
<feature type="region of interest" description="Disordered" evidence="13">
    <location>
        <begin position="344"/>
        <end position="367"/>
    </location>
</feature>
<dbReference type="RefSeq" id="XP_017986862.1">
    <property type="nucleotide sequence ID" value="XM_018131250.1"/>
</dbReference>
<dbReference type="GO" id="GO:0043022">
    <property type="term" value="F:ribosome binding"/>
    <property type="evidence" value="ECO:0007669"/>
    <property type="project" value="TreeGrafter"/>
</dbReference>
<evidence type="ECO:0000256" key="8">
    <source>
        <dbReference type="ARBA" id="ARBA00022723"/>
    </source>
</evidence>
<dbReference type="InterPro" id="IPR041888">
    <property type="entry name" value="RING-HC_ZNF598/HEL2"/>
</dbReference>
<evidence type="ECO:0000256" key="11">
    <source>
        <dbReference type="ARBA" id="ARBA00035113"/>
    </source>
</evidence>
<dbReference type="GO" id="GO:0005737">
    <property type="term" value="C:cytoplasm"/>
    <property type="evidence" value="ECO:0007669"/>
    <property type="project" value="UniProtKB-SubCell"/>
</dbReference>
<evidence type="ECO:0000256" key="2">
    <source>
        <dbReference type="ARBA" id="ARBA00004496"/>
    </source>
</evidence>
<dbReference type="InterPro" id="IPR057634">
    <property type="entry name" value="PAH_ZNF598/HEL2"/>
</dbReference>
<evidence type="ECO:0000256" key="3">
    <source>
        <dbReference type="ARBA" id="ARBA00004906"/>
    </source>
</evidence>
<dbReference type="PANTHER" id="PTHR22938">
    <property type="entry name" value="ZINC FINGER PROTEIN 598"/>
    <property type="match status" value="1"/>
</dbReference>
<gene>
    <name evidence="15" type="ORF">AW171_hschr31722</name>
</gene>
<feature type="compositionally biased region" description="Low complexity" evidence="13">
    <location>
        <begin position="1"/>
        <end position="11"/>
    </location>
</feature>
<dbReference type="AlphaFoldDB" id="A0A109UWI9"/>